<dbReference type="InterPro" id="IPR015667">
    <property type="entry name" value="Telethonin"/>
</dbReference>
<dbReference type="GO" id="GO:0048769">
    <property type="term" value="P:sarcomerogenesis"/>
    <property type="evidence" value="ECO:0007669"/>
    <property type="project" value="TreeGrafter"/>
</dbReference>
<dbReference type="GO" id="GO:0070080">
    <property type="term" value="F:titin Z domain binding"/>
    <property type="evidence" value="ECO:0007669"/>
    <property type="project" value="TreeGrafter"/>
</dbReference>
<dbReference type="Ensembl" id="ENSOKIT00005004562.1">
    <property type="protein sequence ID" value="ENSOKIP00005004345.1"/>
    <property type="gene ID" value="ENSOKIG00005001993.1"/>
</dbReference>
<dbReference type="GO" id="GO:0030674">
    <property type="term" value="F:protein-macromolecule adaptor activity"/>
    <property type="evidence" value="ECO:0007669"/>
    <property type="project" value="TreeGrafter"/>
</dbReference>
<evidence type="ECO:0000313" key="1">
    <source>
        <dbReference type="Ensembl" id="ENSOKIP00005004345.1"/>
    </source>
</evidence>
<organism evidence="1 2">
    <name type="scientific">Oncorhynchus kisutch</name>
    <name type="common">Coho salmon</name>
    <name type="synonym">Salmo kisutch</name>
    <dbReference type="NCBI Taxonomy" id="8019"/>
    <lineage>
        <taxon>Eukaryota</taxon>
        <taxon>Metazoa</taxon>
        <taxon>Chordata</taxon>
        <taxon>Craniata</taxon>
        <taxon>Vertebrata</taxon>
        <taxon>Euteleostomi</taxon>
        <taxon>Actinopterygii</taxon>
        <taxon>Neopterygii</taxon>
        <taxon>Teleostei</taxon>
        <taxon>Protacanthopterygii</taxon>
        <taxon>Salmoniformes</taxon>
        <taxon>Salmonidae</taxon>
        <taxon>Salmoninae</taxon>
        <taxon>Oncorhynchus</taxon>
    </lineage>
</organism>
<dbReference type="GO" id="GO:0060048">
    <property type="term" value="P:cardiac muscle contraction"/>
    <property type="evidence" value="ECO:0007669"/>
    <property type="project" value="TreeGrafter"/>
</dbReference>
<reference evidence="1" key="2">
    <citation type="submission" date="2025-09" db="UniProtKB">
        <authorList>
            <consortium name="Ensembl"/>
        </authorList>
    </citation>
    <scope>IDENTIFICATION</scope>
</reference>
<dbReference type="Proteomes" id="UP000694557">
    <property type="component" value="Unassembled WGS sequence"/>
</dbReference>
<dbReference type="GeneTree" id="ENSGT00390000012014"/>
<dbReference type="GO" id="GO:0008307">
    <property type="term" value="F:structural constituent of muscle"/>
    <property type="evidence" value="ECO:0007669"/>
    <property type="project" value="TreeGrafter"/>
</dbReference>
<dbReference type="GO" id="GO:0055008">
    <property type="term" value="P:cardiac muscle tissue morphogenesis"/>
    <property type="evidence" value="ECO:0007669"/>
    <property type="project" value="TreeGrafter"/>
</dbReference>
<dbReference type="PANTHER" id="PTHR15143:SF0">
    <property type="entry name" value="TELETHONIN"/>
    <property type="match status" value="1"/>
</dbReference>
<protein>
    <submittedName>
        <fullName evidence="1">Uncharacterized protein</fullName>
    </submittedName>
</protein>
<keyword evidence="2" id="KW-1185">Reference proteome</keyword>
<proteinExistence type="predicted"/>
<evidence type="ECO:0000313" key="2">
    <source>
        <dbReference type="Proteomes" id="UP000694557"/>
    </source>
</evidence>
<dbReference type="PANTHER" id="PTHR15143">
    <property type="entry name" value="TELETHONIN"/>
    <property type="match status" value="1"/>
</dbReference>
<reference evidence="1" key="1">
    <citation type="submission" date="2025-08" db="UniProtKB">
        <authorList>
            <consortium name="Ensembl"/>
        </authorList>
    </citation>
    <scope>IDENTIFICATION</scope>
</reference>
<dbReference type="GO" id="GO:0030018">
    <property type="term" value="C:Z disc"/>
    <property type="evidence" value="ECO:0007669"/>
    <property type="project" value="TreeGrafter"/>
</dbReference>
<dbReference type="InterPro" id="IPR023111">
    <property type="entry name" value="Titin-like_dom_sf"/>
</dbReference>
<accession>A0A8C7F0M0</accession>
<dbReference type="GO" id="GO:0055003">
    <property type="term" value="P:cardiac myofibril assembly"/>
    <property type="evidence" value="ECO:0007669"/>
    <property type="project" value="TreeGrafter"/>
</dbReference>
<sequence length="144" mass="16387">NLTHNLRCDVKEKDQEKKEPEQQTTLFENDSSRKVTYKQKQVVIFLVQRNPSQRIKMGTRGGMLKEYQLPYKNALRVPIFTPSKAVPSKDLYRSPSPSEYKSIMEFETIAKGDLPKVSQPIRVNFRASSLISPTSGAAIQGNRS</sequence>
<dbReference type="Pfam" id="PF09470">
    <property type="entry name" value="Telethonin"/>
    <property type="match status" value="1"/>
</dbReference>
<name>A0A8C7F0M0_ONCKI</name>
<dbReference type="GO" id="GO:0030241">
    <property type="term" value="P:skeletal muscle myosin thick filament assembly"/>
    <property type="evidence" value="ECO:0007669"/>
    <property type="project" value="TreeGrafter"/>
</dbReference>
<dbReference type="GO" id="GO:0031432">
    <property type="term" value="F:titin binding"/>
    <property type="evidence" value="ECO:0007669"/>
    <property type="project" value="TreeGrafter"/>
</dbReference>
<dbReference type="GO" id="GO:0035995">
    <property type="term" value="P:detection of muscle stretch"/>
    <property type="evidence" value="ECO:0007669"/>
    <property type="project" value="TreeGrafter"/>
</dbReference>
<dbReference type="GO" id="GO:0003009">
    <property type="term" value="P:skeletal muscle contraction"/>
    <property type="evidence" value="ECO:0007669"/>
    <property type="project" value="TreeGrafter"/>
</dbReference>
<dbReference type="GO" id="GO:0030240">
    <property type="term" value="P:skeletal muscle thin filament assembly"/>
    <property type="evidence" value="ECO:0007669"/>
    <property type="project" value="TreeGrafter"/>
</dbReference>
<dbReference type="AlphaFoldDB" id="A0A8C7F0M0"/>
<dbReference type="Gene3D" id="2.20.160.10">
    <property type="entry name" value="titin domain like"/>
    <property type="match status" value="1"/>
</dbReference>